<sequence length="246" mass="26286">MSKLRKSTVIFLWELIKIMVPSRVGLVRGGSCKDVSNVQGRLSGLERRIKKLEEINASPSGKQDAFWPSIFISYLLVLSGIMAVGTAVLFVKGGVAEYLSYISPLIAAIIGGAGAYFSERRAGVKGVSKAGKVFSVEIVCYFSSIGIGGLGLVAFFAYKGVVGDLAVAMVVPFAFMLSFFIFLIRLRKDGVKKLGGRSWLFPSFMLLVICAGLAYCWLEFVIGGQMAVSDAAASAAAATKNEAKPK</sequence>
<dbReference type="AlphaFoldDB" id="A0AAW3U6U8"/>
<dbReference type="EMBL" id="JACHNL010000007">
    <property type="protein sequence ID" value="MBB4724755.1"/>
    <property type="molecule type" value="Genomic_DNA"/>
</dbReference>
<accession>A0AAW3U6U8</accession>
<gene>
    <name evidence="2" type="ORF">FHY32_003133</name>
</gene>
<protein>
    <recommendedName>
        <fullName evidence="4">DUF805 domain-containing protein</fullName>
    </recommendedName>
</protein>
<evidence type="ECO:0000313" key="2">
    <source>
        <dbReference type="EMBL" id="MBB4724755.1"/>
    </source>
</evidence>
<keyword evidence="1" id="KW-1133">Transmembrane helix</keyword>
<dbReference type="RefSeq" id="WP_184422332.1">
    <property type="nucleotide sequence ID" value="NZ_JACHNK010000007.1"/>
</dbReference>
<feature type="transmembrane region" description="Helical" evidence="1">
    <location>
        <begin position="198"/>
        <end position="220"/>
    </location>
</feature>
<keyword evidence="1" id="KW-0812">Transmembrane</keyword>
<keyword evidence="1" id="KW-0472">Membrane</keyword>
<proteinExistence type="predicted"/>
<feature type="transmembrane region" description="Helical" evidence="1">
    <location>
        <begin position="165"/>
        <end position="186"/>
    </location>
</feature>
<feature type="transmembrane region" description="Helical" evidence="1">
    <location>
        <begin position="98"/>
        <end position="117"/>
    </location>
</feature>
<organism evidence="2 3">
    <name type="scientific">Xanthomonas euvesicatoria</name>
    <dbReference type="NCBI Taxonomy" id="456327"/>
    <lineage>
        <taxon>Bacteria</taxon>
        <taxon>Pseudomonadati</taxon>
        <taxon>Pseudomonadota</taxon>
        <taxon>Gammaproteobacteria</taxon>
        <taxon>Lysobacterales</taxon>
        <taxon>Lysobacteraceae</taxon>
        <taxon>Xanthomonas</taxon>
    </lineage>
</organism>
<comment type="caution">
    <text evidence="2">The sequence shown here is derived from an EMBL/GenBank/DDBJ whole genome shotgun (WGS) entry which is preliminary data.</text>
</comment>
<reference evidence="2 3" key="1">
    <citation type="submission" date="2020-08" db="EMBL/GenBank/DDBJ databases">
        <title>Studying the diversity of plant-associated saprophytic bacteria and their role in host health and plant-pathogen interactions.</title>
        <authorList>
            <person name="Potnis N."/>
        </authorList>
    </citation>
    <scope>NUCLEOTIDE SEQUENCE [LARGE SCALE GENOMIC DNA]</scope>
    <source>
        <strain evidence="2 3">CFBP 7922</strain>
    </source>
</reference>
<feature type="transmembrane region" description="Helical" evidence="1">
    <location>
        <begin position="71"/>
        <end position="92"/>
    </location>
</feature>
<evidence type="ECO:0008006" key="4">
    <source>
        <dbReference type="Google" id="ProtNLM"/>
    </source>
</evidence>
<feature type="transmembrane region" description="Helical" evidence="1">
    <location>
        <begin position="138"/>
        <end position="159"/>
    </location>
</feature>
<name>A0AAW3U6U8_XANEU</name>
<dbReference type="Proteomes" id="UP000576603">
    <property type="component" value="Unassembled WGS sequence"/>
</dbReference>
<evidence type="ECO:0000256" key="1">
    <source>
        <dbReference type="SAM" id="Phobius"/>
    </source>
</evidence>
<evidence type="ECO:0000313" key="3">
    <source>
        <dbReference type="Proteomes" id="UP000576603"/>
    </source>
</evidence>